<dbReference type="GO" id="GO:0046872">
    <property type="term" value="F:metal ion binding"/>
    <property type="evidence" value="ECO:0007669"/>
    <property type="project" value="UniProtKB-KW"/>
</dbReference>
<dbReference type="SMART" id="SM00116">
    <property type="entry name" value="CBS"/>
    <property type="match status" value="2"/>
</dbReference>
<feature type="domain" description="CBS" evidence="8">
    <location>
        <begin position="268"/>
        <end position="323"/>
    </location>
</feature>
<evidence type="ECO:0000259" key="8">
    <source>
        <dbReference type="PROSITE" id="PS51371"/>
    </source>
</evidence>
<evidence type="ECO:0000256" key="7">
    <source>
        <dbReference type="PROSITE-ProRule" id="PRU00703"/>
    </source>
</evidence>
<evidence type="ECO:0000259" key="9">
    <source>
        <dbReference type="PROSITE" id="PS51464"/>
    </source>
</evidence>
<dbReference type="PANTHER" id="PTHR42745:SF1">
    <property type="entry name" value="ARABINOSE 5-PHOSPHATE ISOMERASE KDSD"/>
    <property type="match status" value="1"/>
</dbReference>
<dbReference type="RefSeq" id="WP_004097332.1">
    <property type="nucleotide sequence ID" value="NZ_AFGF01000157.1"/>
</dbReference>
<keyword evidence="11" id="KW-1185">Reference proteome</keyword>
<dbReference type="PROSITE" id="PS51464">
    <property type="entry name" value="SIS"/>
    <property type="match status" value="1"/>
</dbReference>
<reference evidence="10 11" key="1">
    <citation type="journal article" date="2011" name="EMBO J.">
        <title>Structural diversity of bacterial flagellar motors.</title>
        <authorList>
            <person name="Chen S."/>
            <person name="Beeby M."/>
            <person name="Murphy G.E."/>
            <person name="Leadbetter J.R."/>
            <person name="Hendrixson D.R."/>
            <person name="Briegel A."/>
            <person name="Li Z."/>
            <person name="Shi J."/>
            <person name="Tocheva E.I."/>
            <person name="Muller A."/>
            <person name="Dobro M.J."/>
            <person name="Jensen G.J."/>
        </authorList>
    </citation>
    <scope>NUCLEOTIDE SEQUENCE [LARGE SCALE GENOMIC DNA]</scope>
    <source>
        <strain evidence="10 11">DSM 6540</strain>
    </source>
</reference>
<comment type="caution">
    <text evidence="10">The sequence shown here is derived from an EMBL/GenBank/DDBJ whole genome shotgun (WGS) entry which is preliminary data.</text>
</comment>
<dbReference type="PROSITE" id="PS51371">
    <property type="entry name" value="CBS"/>
    <property type="match status" value="2"/>
</dbReference>
<dbReference type="SUPFAM" id="SSF53697">
    <property type="entry name" value="SIS domain"/>
    <property type="match status" value="1"/>
</dbReference>
<feature type="site" description="Catalytically relevant" evidence="6">
    <location>
        <position position="102"/>
    </location>
</feature>
<feature type="binding site" evidence="5">
    <location>
        <position position="73"/>
    </location>
    <ligand>
        <name>Zn(2+)</name>
        <dbReference type="ChEBI" id="CHEBI:29105"/>
    </ligand>
</feature>
<feature type="site" description="Catalytically relevant" evidence="6">
    <location>
        <position position="143"/>
    </location>
</feature>
<dbReference type="InterPro" id="IPR050986">
    <property type="entry name" value="GutQ/KpsF_isomerases"/>
</dbReference>
<evidence type="ECO:0000256" key="2">
    <source>
        <dbReference type="ARBA" id="ARBA00022737"/>
    </source>
</evidence>
<dbReference type="GO" id="GO:1901135">
    <property type="term" value="P:carbohydrate derivative metabolic process"/>
    <property type="evidence" value="ECO:0007669"/>
    <property type="project" value="InterPro"/>
</dbReference>
<accession>F7NM03</accession>
<evidence type="ECO:0000256" key="3">
    <source>
        <dbReference type="ARBA" id="ARBA00023122"/>
    </source>
</evidence>
<dbReference type="FunFam" id="3.40.50.10490:FF:000011">
    <property type="entry name" value="Arabinose 5-phosphate isomerase"/>
    <property type="match status" value="1"/>
</dbReference>
<evidence type="ECO:0000313" key="11">
    <source>
        <dbReference type="Proteomes" id="UP000003240"/>
    </source>
</evidence>
<name>F7NM03_9FIRM</name>
<protein>
    <submittedName>
        <fullName evidence="10">KpsF/GutQ family protein</fullName>
    </submittedName>
</protein>
<dbReference type="OrthoDB" id="9762536at2"/>
<dbReference type="CDD" id="cd04604">
    <property type="entry name" value="CBS_pair_SIS_assoc"/>
    <property type="match status" value="1"/>
</dbReference>
<evidence type="ECO:0000313" key="10">
    <source>
        <dbReference type="EMBL" id="EGO62929.1"/>
    </source>
</evidence>
<evidence type="ECO:0000256" key="4">
    <source>
        <dbReference type="PIRNR" id="PIRNR004692"/>
    </source>
</evidence>
<keyword evidence="2" id="KW-0677">Repeat</keyword>
<dbReference type="GO" id="GO:0097367">
    <property type="term" value="F:carbohydrate derivative binding"/>
    <property type="evidence" value="ECO:0007669"/>
    <property type="project" value="InterPro"/>
</dbReference>
<feature type="domain" description="CBS" evidence="8">
    <location>
        <begin position="201"/>
        <end position="259"/>
    </location>
</feature>
<keyword evidence="3 7" id="KW-0129">CBS domain</keyword>
<evidence type="ECO:0000256" key="1">
    <source>
        <dbReference type="ARBA" id="ARBA00008165"/>
    </source>
</evidence>
<dbReference type="PIRSF" id="PIRSF004692">
    <property type="entry name" value="KdsD_KpsF"/>
    <property type="match status" value="1"/>
</dbReference>
<feature type="site" description="Catalytically relevant" evidence="6">
    <location>
        <position position="50"/>
    </location>
</feature>
<feature type="domain" description="SIS" evidence="9">
    <location>
        <begin position="32"/>
        <end position="175"/>
    </location>
</feature>
<dbReference type="Gene3D" id="3.40.50.10490">
    <property type="entry name" value="Glucose-6-phosphate isomerase like protein, domain 1"/>
    <property type="match status" value="1"/>
</dbReference>
<dbReference type="STRING" id="1009370.ALO_15647"/>
<dbReference type="InterPro" id="IPR000644">
    <property type="entry name" value="CBS_dom"/>
</dbReference>
<dbReference type="eggNOG" id="COG0517">
    <property type="taxonomic scope" value="Bacteria"/>
</dbReference>
<dbReference type="GO" id="GO:0005975">
    <property type="term" value="P:carbohydrate metabolic process"/>
    <property type="evidence" value="ECO:0007669"/>
    <property type="project" value="InterPro"/>
</dbReference>
<dbReference type="AlphaFoldDB" id="F7NM03"/>
<dbReference type="InterPro" id="IPR001347">
    <property type="entry name" value="SIS_dom"/>
</dbReference>
<dbReference type="InterPro" id="IPR046342">
    <property type="entry name" value="CBS_dom_sf"/>
</dbReference>
<dbReference type="PANTHER" id="PTHR42745">
    <property type="match status" value="1"/>
</dbReference>
<dbReference type="Pfam" id="PF01380">
    <property type="entry name" value="SIS"/>
    <property type="match status" value="1"/>
</dbReference>
<dbReference type="InterPro" id="IPR046348">
    <property type="entry name" value="SIS_dom_sf"/>
</dbReference>
<feature type="site" description="Catalytically relevant" evidence="6">
    <location>
        <position position="184"/>
    </location>
</feature>
<gene>
    <name evidence="10" type="ORF">ALO_15647</name>
</gene>
<dbReference type="eggNOG" id="COG0794">
    <property type="taxonomic scope" value="Bacteria"/>
</dbReference>
<dbReference type="Gene3D" id="3.10.580.10">
    <property type="entry name" value="CBS-domain"/>
    <property type="match status" value="1"/>
</dbReference>
<comment type="similarity">
    <text evidence="1 4">Belongs to the SIS family. GutQ/KpsF subfamily.</text>
</comment>
<dbReference type="NCBIfam" id="TIGR00393">
    <property type="entry name" value="kpsF"/>
    <property type="match status" value="1"/>
</dbReference>
<keyword evidence="5" id="KW-0479">Metal-binding</keyword>
<evidence type="ECO:0000256" key="6">
    <source>
        <dbReference type="PIRSR" id="PIRSR004692-3"/>
    </source>
</evidence>
<dbReference type="CDD" id="cd05014">
    <property type="entry name" value="SIS_Kpsf"/>
    <property type="match status" value="1"/>
</dbReference>
<evidence type="ECO:0000256" key="5">
    <source>
        <dbReference type="PIRSR" id="PIRSR004692-2"/>
    </source>
</evidence>
<dbReference type="EMBL" id="AFGF01000157">
    <property type="protein sequence ID" value="EGO62929.1"/>
    <property type="molecule type" value="Genomic_DNA"/>
</dbReference>
<dbReference type="GO" id="GO:0019146">
    <property type="term" value="F:arabinose-5-phosphate isomerase activity"/>
    <property type="evidence" value="ECO:0007669"/>
    <property type="project" value="UniProtKB-ARBA"/>
</dbReference>
<organism evidence="10 11">
    <name type="scientific">Acetonema longum DSM 6540</name>
    <dbReference type="NCBI Taxonomy" id="1009370"/>
    <lineage>
        <taxon>Bacteria</taxon>
        <taxon>Bacillati</taxon>
        <taxon>Bacillota</taxon>
        <taxon>Negativicutes</taxon>
        <taxon>Acetonemataceae</taxon>
        <taxon>Acetonema</taxon>
    </lineage>
</organism>
<proteinExistence type="inferred from homology"/>
<dbReference type="Pfam" id="PF00571">
    <property type="entry name" value="CBS"/>
    <property type="match status" value="2"/>
</dbReference>
<dbReference type="InterPro" id="IPR004800">
    <property type="entry name" value="KdsD/KpsF-type"/>
</dbReference>
<keyword evidence="5" id="KW-0862">Zinc</keyword>
<dbReference type="Proteomes" id="UP000003240">
    <property type="component" value="Unassembled WGS sequence"/>
</dbReference>
<sequence length="323" mass="34714">MDIIEQARQTLKIEAEVIESLIPRLDDRFISLVEMILACNGRVVVTGMGKSGHIGKKIAATLASTGTPSFFLHPAEGIHGDLGMVTSHDIVIAISNSGETHELLSILPALKRIGARIIAMCGREESTLTRNADILLDVSVTHEACPLGLAPTSSTTAALAMGDALAMALLSVRNFRPEDFALFHPGGALGRKLLLTVENVMHQGEDNPTVTLDKTVEEALFIITAKGLGATTVVDSQGRLVGLITDGDIRRGLEKGHDFLDKPVDTLMTRTPRTITKDKLAAEALRMMETNKPRPITVLPVVNKECQAIGMIHLTDLLRQGVV</sequence>
<dbReference type="InterPro" id="IPR035474">
    <property type="entry name" value="SIS_Kpsf"/>
</dbReference>